<proteinExistence type="predicted"/>
<keyword evidence="2" id="KW-1185">Reference proteome</keyword>
<protein>
    <submittedName>
        <fullName evidence="1">Uncharacterized protein</fullName>
    </submittedName>
</protein>
<dbReference type="Proteomes" id="UP000887013">
    <property type="component" value="Unassembled WGS sequence"/>
</dbReference>
<gene>
    <name evidence="1" type="ORF">NPIL_160031</name>
</gene>
<evidence type="ECO:0000313" key="2">
    <source>
        <dbReference type="Proteomes" id="UP000887013"/>
    </source>
</evidence>
<comment type="caution">
    <text evidence="1">The sequence shown here is derived from an EMBL/GenBank/DDBJ whole genome shotgun (WGS) entry which is preliminary data.</text>
</comment>
<organism evidence="1 2">
    <name type="scientific">Nephila pilipes</name>
    <name type="common">Giant wood spider</name>
    <name type="synonym">Nephila maculata</name>
    <dbReference type="NCBI Taxonomy" id="299642"/>
    <lineage>
        <taxon>Eukaryota</taxon>
        <taxon>Metazoa</taxon>
        <taxon>Ecdysozoa</taxon>
        <taxon>Arthropoda</taxon>
        <taxon>Chelicerata</taxon>
        <taxon>Arachnida</taxon>
        <taxon>Araneae</taxon>
        <taxon>Araneomorphae</taxon>
        <taxon>Entelegynae</taxon>
        <taxon>Araneoidea</taxon>
        <taxon>Nephilidae</taxon>
        <taxon>Nephila</taxon>
    </lineage>
</organism>
<name>A0A8X6NM98_NEPPI</name>
<dbReference type="EMBL" id="BMAW01011354">
    <property type="protein sequence ID" value="GFT23373.1"/>
    <property type="molecule type" value="Genomic_DNA"/>
</dbReference>
<evidence type="ECO:0000313" key="1">
    <source>
        <dbReference type="EMBL" id="GFT23373.1"/>
    </source>
</evidence>
<reference evidence="1" key="1">
    <citation type="submission" date="2020-08" db="EMBL/GenBank/DDBJ databases">
        <title>Multicomponent nature underlies the extraordinary mechanical properties of spider dragline silk.</title>
        <authorList>
            <person name="Kono N."/>
            <person name="Nakamura H."/>
            <person name="Mori M."/>
            <person name="Yoshida Y."/>
            <person name="Ohtoshi R."/>
            <person name="Malay A.D."/>
            <person name="Moran D.A.P."/>
            <person name="Tomita M."/>
            <person name="Numata K."/>
            <person name="Arakawa K."/>
        </authorList>
    </citation>
    <scope>NUCLEOTIDE SEQUENCE</scope>
</reference>
<dbReference type="AlphaFoldDB" id="A0A8X6NM98"/>
<accession>A0A8X6NM98</accession>
<sequence length="74" mass="8206">MSYKQVKEDSIQAFKRPCPSRQAIGDIVNEFQIIGNVVNKEKLSSKQPTTQFIAQTIGEAINLSPKASTIILSR</sequence>